<dbReference type="PANTHER" id="PTHR42879">
    <property type="entry name" value="3-OXOACYL-(ACYL-CARRIER-PROTEIN) REDUCTASE"/>
    <property type="match status" value="1"/>
</dbReference>
<dbReference type="InterPro" id="IPR002347">
    <property type="entry name" value="SDR_fam"/>
</dbReference>
<keyword evidence="4" id="KW-1185">Reference proteome</keyword>
<dbReference type="Pfam" id="PF13561">
    <property type="entry name" value="adh_short_C2"/>
    <property type="match status" value="1"/>
</dbReference>
<comment type="similarity">
    <text evidence="1">Belongs to the short-chain dehydrogenases/reductases (SDR) family.</text>
</comment>
<dbReference type="PANTHER" id="PTHR42879:SF6">
    <property type="entry name" value="NADPH-DEPENDENT REDUCTASE BACG"/>
    <property type="match status" value="1"/>
</dbReference>
<evidence type="ECO:0000313" key="3">
    <source>
        <dbReference type="EMBL" id="TVX91724.1"/>
    </source>
</evidence>
<gene>
    <name evidence="3" type="ORF">FPZ44_00815</name>
</gene>
<dbReference type="Proteomes" id="UP000318102">
    <property type="component" value="Unassembled WGS sequence"/>
</dbReference>
<evidence type="ECO:0000256" key="1">
    <source>
        <dbReference type="ARBA" id="ARBA00006484"/>
    </source>
</evidence>
<dbReference type="RefSeq" id="WP_144986502.1">
    <property type="nucleotide sequence ID" value="NZ_VNJK01000001.1"/>
</dbReference>
<dbReference type="SUPFAM" id="SSF51735">
    <property type="entry name" value="NAD(P)-binding Rossmann-fold domains"/>
    <property type="match status" value="1"/>
</dbReference>
<dbReference type="GO" id="GO:0016491">
    <property type="term" value="F:oxidoreductase activity"/>
    <property type="evidence" value="ECO:0007669"/>
    <property type="project" value="UniProtKB-KW"/>
</dbReference>
<organism evidence="3 4">
    <name type="scientific">Paenibacillus agilis</name>
    <dbReference type="NCBI Taxonomy" id="3020863"/>
    <lineage>
        <taxon>Bacteria</taxon>
        <taxon>Bacillati</taxon>
        <taxon>Bacillota</taxon>
        <taxon>Bacilli</taxon>
        <taxon>Bacillales</taxon>
        <taxon>Paenibacillaceae</taxon>
        <taxon>Paenibacillus</taxon>
    </lineage>
</organism>
<accession>A0A559IVT4</accession>
<evidence type="ECO:0000256" key="2">
    <source>
        <dbReference type="ARBA" id="ARBA00023002"/>
    </source>
</evidence>
<dbReference type="OrthoDB" id="9803333at2"/>
<dbReference type="CDD" id="cd05344">
    <property type="entry name" value="BKR_like_SDR_like"/>
    <property type="match status" value="1"/>
</dbReference>
<dbReference type="AlphaFoldDB" id="A0A559IVT4"/>
<comment type="caution">
    <text evidence="3">The sequence shown here is derived from an EMBL/GenBank/DDBJ whole genome shotgun (WGS) entry which is preliminary data.</text>
</comment>
<dbReference type="PRINTS" id="PR00081">
    <property type="entry name" value="GDHRDH"/>
</dbReference>
<proteinExistence type="inferred from homology"/>
<protein>
    <submittedName>
        <fullName evidence="3">SDR family oxidoreductase</fullName>
    </submittedName>
</protein>
<dbReference type="Gene3D" id="3.40.50.720">
    <property type="entry name" value="NAD(P)-binding Rossmann-like Domain"/>
    <property type="match status" value="1"/>
</dbReference>
<sequence length="262" mass="27854">MELQLKGKVAIVLASSKGLGYAAAEALAAEGAQVTLVGRSAASLVEAAARLKVKTGIEALTVEADITSAESIKRIVEMTVERYGTVDILVNNCGGPKPGKFDQLSDEMWQEGFELTLLSYVRAIREVLPYMRKGGFGRIINITSSSIKQPIETLMLSSTFRVGVVGLAKTLAPQLAQEGILINTVGPGRFATDRVEQLDELAAEQRQISIEEIQAAEAARIPIGRYGAPEEMGRLIAFLASPANSYMTGQSLLADGGTVTAI</sequence>
<dbReference type="PRINTS" id="PR00080">
    <property type="entry name" value="SDRFAMILY"/>
</dbReference>
<reference evidence="3 4" key="1">
    <citation type="submission" date="2019-07" db="EMBL/GenBank/DDBJ databases">
        <authorList>
            <person name="Kim J."/>
        </authorList>
    </citation>
    <scope>NUCLEOTIDE SEQUENCE [LARGE SCALE GENOMIC DNA]</scope>
    <source>
        <strain evidence="3 4">N4</strain>
    </source>
</reference>
<dbReference type="FunFam" id="3.40.50.720:FF:000084">
    <property type="entry name" value="Short-chain dehydrogenase reductase"/>
    <property type="match status" value="1"/>
</dbReference>
<name>A0A559IVT4_9BACL</name>
<dbReference type="EMBL" id="VNJK01000001">
    <property type="protein sequence ID" value="TVX91724.1"/>
    <property type="molecule type" value="Genomic_DNA"/>
</dbReference>
<dbReference type="InterPro" id="IPR050259">
    <property type="entry name" value="SDR"/>
</dbReference>
<keyword evidence="2" id="KW-0560">Oxidoreductase</keyword>
<evidence type="ECO:0000313" key="4">
    <source>
        <dbReference type="Proteomes" id="UP000318102"/>
    </source>
</evidence>
<dbReference type="InterPro" id="IPR036291">
    <property type="entry name" value="NAD(P)-bd_dom_sf"/>
</dbReference>
<dbReference type="GO" id="GO:0008206">
    <property type="term" value="P:bile acid metabolic process"/>
    <property type="evidence" value="ECO:0007669"/>
    <property type="project" value="UniProtKB-ARBA"/>
</dbReference>